<feature type="compositionally biased region" description="Low complexity" evidence="7">
    <location>
        <begin position="211"/>
        <end position="238"/>
    </location>
</feature>
<dbReference type="GO" id="GO:0010008">
    <property type="term" value="C:endosome membrane"/>
    <property type="evidence" value="ECO:0007669"/>
    <property type="project" value="TreeGrafter"/>
</dbReference>
<dbReference type="EMBL" id="BQKI01000213">
    <property type="protein sequence ID" value="GJN41128.1"/>
    <property type="molecule type" value="Genomic_DNA"/>
</dbReference>
<evidence type="ECO:0000256" key="2">
    <source>
        <dbReference type="ARBA" id="ARBA00006613"/>
    </source>
</evidence>
<evidence type="ECO:0000256" key="6">
    <source>
        <dbReference type="ARBA" id="ARBA00023136"/>
    </source>
</evidence>
<sequence>MDQAIRRPTKATTPRLQLSLLGRAGTFPPIPNPPKTAAIRPLPLPPPPMPPAPPAPVAAPSLVDTLFQRSLDDLVKSLRADPSAAGESAAVARALSEIQREIRAADAATKAVALQKLTYLSSLHFAPVAPHPLAFPAIELLASPHLPHKRIAYLAAALLLLPASLSLLPLATHQLHKDLSPSASFSRRSTARVGARSTAPRLPPPPPPFRTLPSTLRRTSCRTSSAAAPAPSRLPRAS</sequence>
<dbReference type="SUPFAM" id="SSF48371">
    <property type="entry name" value="ARM repeat"/>
    <property type="match status" value="1"/>
</dbReference>
<dbReference type="InterPro" id="IPR017105">
    <property type="entry name" value="AP3_complex_dsu"/>
</dbReference>
<gene>
    <name evidence="8" type="primary">gn00458</name>
    <name evidence="8" type="ORF">PR202_gn00458</name>
</gene>
<evidence type="ECO:0000256" key="4">
    <source>
        <dbReference type="ARBA" id="ARBA00022737"/>
    </source>
</evidence>
<proteinExistence type="inferred from homology"/>
<dbReference type="InterPro" id="IPR016024">
    <property type="entry name" value="ARM-type_fold"/>
</dbReference>
<dbReference type="GO" id="GO:0006896">
    <property type="term" value="P:Golgi to vacuole transport"/>
    <property type="evidence" value="ECO:0007669"/>
    <property type="project" value="TreeGrafter"/>
</dbReference>
<keyword evidence="9" id="KW-1185">Reference proteome</keyword>
<evidence type="ECO:0000313" key="8">
    <source>
        <dbReference type="EMBL" id="GJN41128.1"/>
    </source>
</evidence>
<evidence type="ECO:0000256" key="3">
    <source>
        <dbReference type="ARBA" id="ARBA00022448"/>
    </source>
</evidence>
<evidence type="ECO:0000313" key="9">
    <source>
        <dbReference type="Proteomes" id="UP001054889"/>
    </source>
</evidence>
<feature type="compositionally biased region" description="Pro residues" evidence="7">
    <location>
        <begin position="201"/>
        <end position="210"/>
    </location>
</feature>
<evidence type="ECO:0000256" key="5">
    <source>
        <dbReference type="ARBA" id="ARBA00022927"/>
    </source>
</evidence>
<reference evidence="8" key="2">
    <citation type="submission" date="2021-12" db="EMBL/GenBank/DDBJ databases">
        <title>Resequencing data analysis of finger millet.</title>
        <authorList>
            <person name="Hatakeyama M."/>
            <person name="Aluri S."/>
            <person name="Balachadran M.T."/>
            <person name="Sivarajan S.R."/>
            <person name="Poveda L."/>
            <person name="Shimizu-Inatsugi R."/>
            <person name="Schlapbach R."/>
            <person name="Sreeman S.M."/>
            <person name="Shimizu K.K."/>
        </authorList>
    </citation>
    <scope>NUCLEOTIDE SEQUENCE</scope>
</reference>
<accession>A0AAV5FZM1</accession>
<organism evidence="8 9">
    <name type="scientific">Eleusine coracana subsp. coracana</name>
    <dbReference type="NCBI Taxonomy" id="191504"/>
    <lineage>
        <taxon>Eukaryota</taxon>
        <taxon>Viridiplantae</taxon>
        <taxon>Streptophyta</taxon>
        <taxon>Embryophyta</taxon>
        <taxon>Tracheophyta</taxon>
        <taxon>Spermatophyta</taxon>
        <taxon>Magnoliopsida</taxon>
        <taxon>Liliopsida</taxon>
        <taxon>Poales</taxon>
        <taxon>Poaceae</taxon>
        <taxon>PACMAD clade</taxon>
        <taxon>Chloridoideae</taxon>
        <taxon>Cynodonteae</taxon>
        <taxon>Eleusininae</taxon>
        <taxon>Eleusine</taxon>
    </lineage>
</organism>
<dbReference type="GO" id="GO:0030123">
    <property type="term" value="C:AP-3 adaptor complex"/>
    <property type="evidence" value="ECO:0007669"/>
    <property type="project" value="InterPro"/>
</dbReference>
<keyword evidence="3" id="KW-0813">Transport</keyword>
<dbReference type="InterPro" id="IPR011989">
    <property type="entry name" value="ARM-like"/>
</dbReference>
<comment type="subcellular location">
    <subcellularLocation>
        <location evidence="1">Endomembrane system</location>
    </subcellularLocation>
</comment>
<dbReference type="AlphaFoldDB" id="A0AAV5FZM1"/>
<dbReference type="Gene3D" id="1.25.10.10">
    <property type="entry name" value="Leucine-rich Repeat Variant"/>
    <property type="match status" value="1"/>
</dbReference>
<comment type="caution">
    <text evidence="8">The sequence shown here is derived from an EMBL/GenBank/DDBJ whole genome shotgun (WGS) entry which is preliminary data.</text>
</comment>
<feature type="region of interest" description="Disordered" evidence="7">
    <location>
        <begin position="179"/>
        <end position="238"/>
    </location>
</feature>
<keyword evidence="4" id="KW-0677">Repeat</keyword>
<evidence type="ECO:0000256" key="7">
    <source>
        <dbReference type="SAM" id="MobiDB-lite"/>
    </source>
</evidence>
<dbReference type="GO" id="GO:0006623">
    <property type="term" value="P:protein targeting to vacuole"/>
    <property type="evidence" value="ECO:0007669"/>
    <property type="project" value="TreeGrafter"/>
</dbReference>
<dbReference type="PANTHER" id="PTHR22781:SF12">
    <property type="entry name" value="AP-3 COMPLEX SUBUNIT DELTA-1"/>
    <property type="match status" value="1"/>
</dbReference>
<comment type="similarity">
    <text evidence="2">Belongs to the adaptor complexes large subunit family.</text>
</comment>
<keyword evidence="6" id="KW-0472">Membrane</keyword>
<keyword evidence="5" id="KW-0653">Protein transport</keyword>
<reference evidence="8" key="1">
    <citation type="journal article" date="2018" name="DNA Res.">
        <title>Multiple hybrid de novo genome assembly of finger millet, an orphan allotetraploid crop.</title>
        <authorList>
            <person name="Hatakeyama M."/>
            <person name="Aluri S."/>
            <person name="Balachadran M.T."/>
            <person name="Sivarajan S.R."/>
            <person name="Patrignani A."/>
            <person name="Gruter S."/>
            <person name="Poveda L."/>
            <person name="Shimizu-Inatsugi R."/>
            <person name="Baeten J."/>
            <person name="Francoijs K.J."/>
            <person name="Nataraja K.N."/>
            <person name="Reddy Y.A.N."/>
            <person name="Phadnis S."/>
            <person name="Ravikumar R.L."/>
            <person name="Schlapbach R."/>
            <person name="Sreeman S.M."/>
            <person name="Shimizu K.K."/>
        </authorList>
    </citation>
    <scope>NUCLEOTIDE SEQUENCE</scope>
</reference>
<dbReference type="Proteomes" id="UP001054889">
    <property type="component" value="Unassembled WGS sequence"/>
</dbReference>
<protein>
    <submittedName>
        <fullName evidence="8">Uncharacterized protein</fullName>
    </submittedName>
</protein>
<name>A0AAV5FZM1_ELECO</name>
<dbReference type="PANTHER" id="PTHR22781">
    <property type="entry name" value="DELTA ADAPTIN-RELATED"/>
    <property type="match status" value="1"/>
</dbReference>
<evidence type="ECO:0000256" key="1">
    <source>
        <dbReference type="ARBA" id="ARBA00004308"/>
    </source>
</evidence>